<sequence>MSRGFVARLWGGNDFDWVVANAEGNSGRVICAWDEMSDSEGRGKMELCEELRQLETRWHVPFMWGGDFNEILSVDDRLGCSTLSQFSSNFATRIQDMGLLELSLQGGKYTWKRPLGPLPNYGGPKGVGLGPKSFRCLDAWLSHEGFVKLIEMELQKAKGSNMVEKLAEL</sequence>
<accession>A0ABU6TXU1</accession>
<proteinExistence type="predicted"/>
<comment type="caution">
    <text evidence="1">The sequence shown here is derived from an EMBL/GenBank/DDBJ whole genome shotgun (WGS) entry which is preliminary data.</text>
</comment>
<dbReference type="Gene3D" id="3.60.10.10">
    <property type="entry name" value="Endonuclease/exonuclease/phosphatase"/>
    <property type="match status" value="1"/>
</dbReference>
<dbReference type="SUPFAM" id="SSF56219">
    <property type="entry name" value="DNase I-like"/>
    <property type="match status" value="1"/>
</dbReference>
<reference evidence="1 2" key="1">
    <citation type="journal article" date="2023" name="Plants (Basel)">
        <title>Bridging the Gap: Combining Genomics and Transcriptomics Approaches to Understand Stylosanthes scabra, an Orphan Legume from the Brazilian Caatinga.</title>
        <authorList>
            <person name="Ferreira-Neto J.R.C."/>
            <person name="da Silva M.D."/>
            <person name="Binneck E."/>
            <person name="de Melo N.F."/>
            <person name="da Silva R.H."/>
            <person name="de Melo A.L.T.M."/>
            <person name="Pandolfi V."/>
            <person name="Bustamante F.O."/>
            <person name="Brasileiro-Vidal A.C."/>
            <person name="Benko-Iseppon A.M."/>
        </authorList>
    </citation>
    <scope>NUCLEOTIDE SEQUENCE [LARGE SCALE GENOMIC DNA]</scope>
    <source>
        <tissue evidence="1">Leaves</tissue>
    </source>
</reference>
<name>A0ABU6TXU1_9FABA</name>
<keyword evidence="2" id="KW-1185">Reference proteome</keyword>
<evidence type="ECO:0000313" key="1">
    <source>
        <dbReference type="EMBL" id="MED6152688.1"/>
    </source>
</evidence>
<protein>
    <recommendedName>
        <fullName evidence="3">Endonuclease/exonuclease/phosphatase domain-containing protein</fullName>
    </recommendedName>
</protein>
<dbReference type="EMBL" id="JASCZI010092707">
    <property type="protein sequence ID" value="MED6152688.1"/>
    <property type="molecule type" value="Genomic_DNA"/>
</dbReference>
<dbReference type="Proteomes" id="UP001341840">
    <property type="component" value="Unassembled WGS sequence"/>
</dbReference>
<gene>
    <name evidence="1" type="ORF">PIB30_094433</name>
</gene>
<evidence type="ECO:0008006" key="3">
    <source>
        <dbReference type="Google" id="ProtNLM"/>
    </source>
</evidence>
<evidence type="ECO:0000313" key="2">
    <source>
        <dbReference type="Proteomes" id="UP001341840"/>
    </source>
</evidence>
<dbReference type="InterPro" id="IPR036691">
    <property type="entry name" value="Endo/exonu/phosph_ase_sf"/>
</dbReference>
<organism evidence="1 2">
    <name type="scientific">Stylosanthes scabra</name>
    <dbReference type="NCBI Taxonomy" id="79078"/>
    <lineage>
        <taxon>Eukaryota</taxon>
        <taxon>Viridiplantae</taxon>
        <taxon>Streptophyta</taxon>
        <taxon>Embryophyta</taxon>
        <taxon>Tracheophyta</taxon>
        <taxon>Spermatophyta</taxon>
        <taxon>Magnoliopsida</taxon>
        <taxon>eudicotyledons</taxon>
        <taxon>Gunneridae</taxon>
        <taxon>Pentapetalae</taxon>
        <taxon>rosids</taxon>
        <taxon>fabids</taxon>
        <taxon>Fabales</taxon>
        <taxon>Fabaceae</taxon>
        <taxon>Papilionoideae</taxon>
        <taxon>50 kb inversion clade</taxon>
        <taxon>dalbergioids sensu lato</taxon>
        <taxon>Dalbergieae</taxon>
        <taxon>Pterocarpus clade</taxon>
        <taxon>Stylosanthes</taxon>
    </lineage>
</organism>